<dbReference type="Proteomes" id="UP001203036">
    <property type="component" value="Unassembled WGS sequence"/>
</dbReference>
<accession>A0ACC6A172</accession>
<protein>
    <submittedName>
        <fullName evidence="1">Uncharacterized protein</fullName>
    </submittedName>
</protein>
<name>A0ACC6A172_9RHOB</name>
<reference evidence="1" key="1">
    <citation type="submission" date="2022-06" db="EMBL/GenBank/DDBJ databases">
        <title>Lutimaribacter sp. EGI FJ00013, a novel bacterium isolated from a salt lake sediment enrichment.</title>
        <authorList>
            <person name="Gao L."/>
            <person name="Fang B.-Z."/>
            <person name="Li W.-J."/>
        </authorList>
    </citation>
    <scope>NUCLEOTIDE SEQUENCE</scope>
    <source>
        <strain evidence="1">EGI FJ00013</strain>
    </source>
</reference>
<comment type="caution">
    <text evidence="1">The sequence shown here is derived from an EMBL/GenBank/DDBJ whole genome shotgun (WGS) entry which is preliminary data.</text>
</comment>
<gene>
    <name evidence="1" type="ORF">M8744_14455</name>
</gene>
<dbReference type="EMBL" id="JAMQGO010000011">
    <property type="protein sequence ID" value="MCM2563354.1"/>
    <property type="molecule type" value="Genomic_DNA"/>
</dbReference>
<sequence>MILLSMLDGSFALQKKFKLDHILRAASEAAKDDPGSAEILAVMEELALADDSLQDIEIATPQRYCLCAAAPAVAPNAGQDCNTTCPDGSTLGVAYALSAQLPYSGFATPGVQLFTLTSSLTIQVK</sequence>
<organism evidence="1 2">
    <name type="scientific">Lutimaribacter degradans</name>
    <dbReference type="NCBI Taxonomy" id="2945989"/>
    <lineage>
        <taxon>Bacteria</taxon>
        <taxon>Pseudomonadati</taxon>
        <taxon>Pseudomonadota</taxon>
        <taxon>Alphaproteobacteria</taxon>
        <taxon>Rhodobacterales</taxon>
        <taxon>Roseobacteraceae</taxon>
        <taxon>Lutimaribacter</taxon>
    </lineage>
</organism>
<evidence type="ECO:0000313" key="1">
    <source>
        <dbReference type="EMBL" id="MCM2563354.1"/>
    </source>
</evidence>
<proteinExistence type="predicted"/>
<evidence type="ECO:0000313" key="2">
    <source>
        <dbReference type="Proteomes" id="UP001203036"/>
    </source>
</evidence>
<keyword evidence="2" id="KW-1185">Reference proteome</keyword>